<dbReference type="GO" id="GO:0005773">
    <property type="term" value="C:vacuole"/>
    <property type="evidence" value="ECO:0007669"/>
    <property type="project" value="GOC"/>
</dbReference>
<accession>A0AAD4XQU2</accession>
<dbReference type="InterPro" id="IPR001096">
    <property type="entry name" value="Peptidase_C13"/>
</dbReference>
<dbReference type="Proteomes" id="UP001202328">
    <property type="component" value="Unassembled WGS sequence"/>
</dbReference>
<dbReference type="Pfam" id="PF20985">
    <property type="entry name" value="Legum_prodom"/>
    <property type="match status" value="2"/>
</dbReference>
<organism evidence="3 4">
    <name type="scientific">Papaver atlanticum</name>
    <dbReference type="NCBI Taxonomy" id="357466"/>
    <lineage>
        <taxon>Eukaryota</taxon>
        <taxon>Viridiplantae</taxon>
        <taxon>Streptophyta</taxon>
        <taxon>Embryophyta</taxon>
        <taxon>Tracheophyta</taxon>
        <taxon>Spermatophyta</taxon>
        <taxon>Magnoliopsida</taxon>
        <taxon>Ranunculales</taxon>
        <taxon>Papaveraceae</taxon>
        <taxon>Papaveroideae</taxon>
        <taxon>Papaver</taxon>
    </lineage>
</organism>
<gene>
    <name evidence="3" type="ORF">MKW98_006595</name>
</gene>
<sequence length="85" mass="9506">MHVDRNIKLIGKLLFGFEKGPRVLEVVRPAGQPLIDDMYEMKHMRSVANICNAGIQKEQMAEAASQACVTIPKSSWISTHHVFSV</sequence>
<dbReference type="GO" id="GO:0004197">
    <property type="term" value="F:cysteine-type endopeptidase activity"/>
    <property type="evidence" value="ECO:0007669"/>
    <property type="project" value="TreeGrafter"/>
</dbReference>
<dbReference type="Gene3D" id="1.10.132.130">
    <property type="match status" value="1"/>
</dbReference>
<reference evidence="3" key="1">
    <citation type="submission" date="2022-04" db="EMBL/GenBank/DDBJ databases">
        <title>A functionally conserved STORR gene fusion in Papaver species that diverged 16.8 million years ago.</title>
        <authorList>
            <person name="Catania T."/>
        </authorList>
    </citation>
    <scope>NUCLEOTIDE SEQUENCE</scope>
    <source>
        <strain evidence="3">S-188037</strain>
    </source>
</reference>
<feature type="domain" description="Legumain prodomain" evidence="2">
    <location>
        <begin position="1"/>
        <end position="38"/>
    </location>
</feature>
<evidence type="ECO:0000313" key="3">
    <source>
        <dbReference type="EMBL" id="KAI3944434.1"/>
    </source>
</evidence>
<dbReference type="InterPro" id="IPR046427">
    <property type="entry name" value="Legumain_prodom_sf"/>
</dbReference>
<dbReference type="PANTHER" id="PTHR12000:SF50">
    <property type="entry name" value="VACUOLAR-PROCESSING ENZYME GAMMA-ISOZYME"/>
    <property type="match status" value="1"/>
</dbReference>
<evidence type="ECO:0000256" key="1">
    <source>
        <dbReference type="ARBA" id="ARBA00009941"/>
    </source>
</evidence>
<proteinExistence type="inferred from homology"/>
<dbReference type="AlphaFoldDB" id="A0AAD4XQU2"/>
<protein>
    <recommendedName>
        <fullName evidence="2">Legumain prodomain domain-containing protein</fullName>
    </recommendedName>
</protein>
<comment type="caution">
    <text evidence="3">The sequence shown here is derived from an EMBL/GenBank/DDBJ whole genome shotgun (WGS) entry which is preliminary data.</text>
</comment>
<dbReference type="GO" id="GO:0051603">
    <property type="term" value="P:proteolysis involved in protein catabolic process"/>
    <property type="evidence" value="ECO:0007669"/>
    <property type="project" value="TreeGrafter"/>
</dbReference>
<feature type="domain" description="Legumain prodomain" evidence="2">
    <location>
        <begin position="39"/>
        <end position="68"/>
    </location>
</feature>
<dbReference type="PANTHER" id="PTHR12000">
    <property type="entry name" value="HEMOGLOBINASE FAMILY MEMBER"/>
    <property type="match status" value="1"/>
</dbReference>
<evidence type="ECO:0000259" key="2">
    <source>
        <dbReference type="Pfam" id="PF20985"/>
    </source>
</evidence>
<dbReference type="EMBL" id="JAJJMB010004055">
    <property type="protein sequence ID" value="KAI3944434.1"/>
    <property type="molecule type" value="Genomic_DNA"/>
</dbReference>
<evidence type="ECO:0000313" key="4">
    <source>
        <dbReference type="Proteomes" id="UP001202328"/>
    </source>
</evidence>
<dbReference type="GO" id="GO:0006624">
    <property type="term" value="P:vacuolar protein processing"/>
    <property type="evidence" value="ECO:0007669"/>
    <property type="project" value="TreeGrafter"/>
</dbReference>
<keyword evidence="4" id="KW-1185">Reference proteome</keyword>
<name>A0AAD4XQU2_9MAGN</name>
<comment type="similarity">
    <text evidence="1">Belongs to the peptidase C13 family.</text>
</comment>
<dbReference type="InterPro" id="IPR048501">
    <property type="entry name" value="Legum_prodom"/>
</dbReference>